<organism evidence="2 3">
    <name type="scientific">Riccia fluitans</name>
    <dbReference type="NCBI Taxonomy" id="41844"/>
    <lineage>
        <taxon>Eukaryota</taxon>
        <taxon>Viridiplantae</taxon>
        <taxon>Streptophyta</taxon>
        <taxon>Embryophyta</taxon>
        <taxon>Marchantiophyta</taxon>
        <taxon>Marchantiopsida</taxon>
        <taxon>Marchantiidae</taxon>
        <taxon>Marchantiales</taxon>
        <taxon>Ricciaceae</taxon>
        <taxon>Riccia</taxon>
    </lineage>
</organism>
<name>A0ABD1ZKQ2_9MARC</name>
<evidence type="ECO:0000313" key="3">
    <source>
        <dbReference type="Proteomes" id="UP001605036"/>
    </source>
</evidence>
<dbReference type="Proteomes" id="UP001605036">
    <property type="component" value="Unassembled WGS sequence"/>
</dbReference>
<evidence type="ECO:0000313" key="2">
    <source>
        <dbReference type="EMBL" id="KAL2651530.1"/>
    </source>
</evidence>
<gene>
    <name evidence="2" type="ORF">R1flu_019658</name>
</gene>
<feature type="compositionally biased region" description="Polar residues" evidence="1">
    <location>
        <begin position="68"/>
        <end position="86"/>
    </location>
</feature>
<proteinExistence type="predicted"/>
<feature type="compositionally biased region" description="Acidic residues" evidence="1">
    <location>
        <begin position="106"/>
        <end position="128"/>
    </location>
</feature>
<reference evidence="2 3" key="1">
    <citation type="submission" date="2024-09" db="EMBL/GenBank/DDBJ databases">
        <title>Chromosome-scale assembly of Riccia fluitans.</title>
        <authorList>
            <person name="Paukszto L."/>
            <person name="Sawicki J."/>
            <person name="Karawczyk K."/>
            <person name="Piernik-Szablinska J."/>
            <person name="Szczecinska M."/>
            <person name="Mazdziarz M."/>
        </authorList>
    </citation>
    <scope>NUCLEOTIDE SEQUENCE [LARGE SCALE GENOMIC DNA]</scope>
    <source>
        <strain evidence="2">Rf_01</strain>
        <tissue evidence="2">Aerial parts of the thallus</tissue>
    </source>
</reference>
<feature type="region of interest" description="Disordered" evidence="1">
    <location>
        <begin position="1"/>
        <end position="24"/>
    </location>
</feature>
<feature type="compositionally biased region" description="Basic and acidic residues" evidence="1">
    <location>
        <begin position="129"/>
        <end position="138"/>
    </location>
</feature>
<dbReference type="AlphaFoldDB" id="A0ABD1ZKQ2"/>
<dbReference type="EMBL" id="JBHFFA010000001">
    <property type="protein sequence ID" value="KAL2651530.1"/>
    <property type="molecule type" value="Genomic_DNA"/>
</dbReference>
<feature type="region of interest" description="Disordered" evidence="1">
    <location>
        <begin position="68"/>
        <end position="157"/>
    </location>
</feature>
<feature type="compositionally biased region" description="Basic and acidic residues" evidence="1">
    <location>
        <begin position="87"/>
        <end position="100"/>
    </location>
</feature>
<comment type="caution">
    <text evidence="2">The sequence shown here is derived from an EMBL/GenBank/DDBJ whole genome shotgun (WGS) entry which is preliminary data.</text>
</comment>
<protein>
    <submittedName>
        <fullName evidence="2">Uncharacterized protein</fullName>
    </submittedName>
</protein>
<evidence type="ECO:0000256" key="1">
    <source>
        <dbReference type="SAM" id="MobiDB-lite"/>
    </source>
</evidence>
<keyword evidence="3" id="KW-1185">Reference proteome</keyword>
<accession>A0ABD1ZKQ2</accession>
<sequence length="285" mass="32577">MEEPPRKRYPSDSREYHKKRKLGGVRSVRVPDEFADSYERLRQALSLKHHTDVMKWLFEGMQSQIEMVRSQQSAKEQPLAGQTDTVDSNREYDTPLDHTKPLASVEENEPEEEETEPVEENEPEEDETEPVKENKSVSEVDGISEEDMDPGPPPGYTPTYGMLSFSKIFEFFKVFPTQCPTEGCGLLIGAPVVKNMQQLWTLKFTCPRRHSHQITTGEMDTRKGTPETSPLDCMAIVDGILQEVIHDDNAAIDALLARQGIDSQKDLWHVAKNLMRKFKEDLQEK</sequence>
<feature type="compositionally biased region" description="Basic and acidic residues" evidence="1">
    <location>
        <begin position="1"/>
        <end position="15"/>
    </location>
</feature>